<evidence type="ECO:0000256" key="1">
    <source>
        <dbReference type="ARBA" id="ARBA00004613"/>
    </source>
</evidence>
<evidence type="ECO:0000256" key="3">
    <source>
        <dbReference type="ARBA" id="ARBA00022729"/>
    </source>
</evidence>
<sequence>MRVLHFILMIVTVSFLSCKDDTIHQVYQPNAEDGKDAVISEAYGNRNYSKLDKLHLLSLTVQDTIDNDSRFLLRIGFSNIPQEAIIDSAFIHLSAIEPGHFGKNNAFRVEVIKQAWRNDEVNWDNQPKTYNETHISVPATDDKLKNQKIDVTKFVSDVIKNKRPNMGLLFRLESEEKPYKGVRFYSSNTKEESKRPKLEVYYKL</sequence>
<evidence type="ECO:0000259" key="4">
    <source>
        <dbReference type="Pfam" id="PF24517"/>
    </source>
</evidence>
<accession>A0ABP3TP99</accession>
<dbReference type="InterPro" id="IPR055372">
    <property type="entry name" value="CBM96"/>
</dbReference>
<dbReference type="RefSeq" id="WP_343910607.1">
    <property type="nucleotide sequence ID" value="NZ_BAAAGE010000001.1"/>
</dbReference>
<proteinExistence type="predicted"/>
<evidence type="ECO:0000256" key="2">
    <source>
        <dbReference type="ARBA" id="ARBA00022525"/>
    </source>
</evidence>
<dbReference type="PROSITE" id="PS51257">
    <property type="entry name" value="PROKAR_LIPOPROTEIN"/>
    <property type="match status" value="1"/>
</dbReference>
<dbReference type="Pfam" id="PF24517">
    <property type="entry name" value="CBM96"/>
    <property type="match status" value="1"/>
</dbReference>
<name>A0ABP3TP99_9FLAO</name>
<gene>
    <name evidence="5" type="ORF">GCM10009430_07280</name>
</gene>
<reference evidence="6" key="1">
    <citation type="journal article" date="2019" name="Int. J. Syst. Evol. Microbiol.">
        <title>The Global Catalogue of Microorganisms (GCM) 10K type strain sequencing project: providing services to taxonomists for standard genome sequencing and annotation.</title>
        <authorList>
            <consortium name="The Broad Institute Genomics Platform"/>
            <consortium name="The Broad Institute Genome Sequencing Center for Infectious Disease"/>
            <person name="Wu L."/>
            <person name="Ma J."/>
        </authorList>
    </citation>
    <scope>NUCLEOTIDE SEQUENCE [LARGE SCALE GENOMIC DNA]</scope>
    <source>
        <strain evidence="6">JCM 15974</strain>
    </source>
</reference>
<organism evidence="5 6">
    <name type="scientific">Aquimarina litoralis</name>
    <dbReference type="NCBI Taxonomy" id="584605"/>
    <lineage>
        <taxon>Bacteria</taxon>
        <taxon>Pseudomonadati</taxon>
        <taxon>Bacteroidota</taxon>
        <taxon>Flavobacteriia</taxon>
        <taxon>Flavobacteriales</taxon>
        <taxon>Flavobacteriaceae</taxon>
        <taxon>Aquimarina</taxon>
    </lineage>
</organism>
<protein>
    <recommendedName>
        <fullName evidence="4">Carbohydrate-binding module family 96 domain-containing protein</fullName>
    </recommendedName>
</protein>
<dbReference type="NCBIfam" id="NF033679">
    <property type="entry name" value="DNRLRE_dom"/>
    <property type="match status" value="1"/>
</dbReference>
<dbReference type="EMBL" id="BAAAGE010000001">
    <property type="protein sequence ID" value="GAA0714300.1"/>
    <property type="molecule type" value="Genomic_DNA"/>
</dbReference>
<feature type="domain" description="Carbohydrate-binding module family 96" evidence="4">
    <location>
        <begin position="35"/>
        <end position="200"/>
    </location>
</feature>
<evidence type="ECO:0000313" key="6">
    <source>
        <dbReference type="Proteomes" id="UP001501758"/>
    </source>
</evidence>
<keyword evidence="2" id="KW-0964">Secreted</keyword>
<keyword evidence="3" id="KW-0732">Signal</keyword>
<comment type="caution">
    <text evidence="5">The sequence shown here is derived from an EMBL/GenBank/DDBJ whole genome shotgun (WGS) entry which is preliminary data.</text>
</comment>
<keyword evidence="6" id="KW-1185">Reference proteome</keyword>
<dbReference type="Proteomes" id="UP001501758">
    <property type="component" value="Unassembled WGS sequence"/>
</dbReference>
<comment type="subcellular location">
    <subcellularLocation>
        <location evidence="1">Secreted</location>
    </subcellularLocation>
</comment>
<evidence type="ECO:0000313" key="5">
    <source>
        <dbReference type="EMBL" id="GAA0714300.1"/>
    </source>
</evidence>